<protein>
    <recommendedName>
        <fullName evidence="4">Transmembrane protein</fullName>
    </recommendedName>
</protein>
<proteinExistence type="predicted"/>
<feature type="transmembrane region" description="Helical" evidence="1">
    <location>
        <begin position="100"/>
        <end position="120"/>
    </location>
</feature>
<feature type="transmembrane region" description="Helical" evidence="1">
    <location>
        <begin position="72"/>
        <end position="94"/>
    </location>
</feature>
<feature type="transmembrane region" description="Helical" evidence="1">
    <location>
        <begin position="12"/>
        <end position="33"/>
    </location>
</feature>
<dbReference type="EMBL" id="JAAKZG010000006">
    <property type="protein sequence ID" value="NGN42715.1"/>
    <property type="molecule type" value="Genomic_DNA"/>
</dbReference>
<keyword evidence="1" id="KW-1133">Transmembrane helix</keyword>
<dbReference type="RefSeq" id="WP_165119227.1">
    <property type="nucleotide sequence ID" value="NZ_JAAKZG010000006.1"/>
</dbReference>
<comment type="caution">
    <text evidence="2">The sequence shown here is derived from an EMBL/GenBank/DDBJ whole genome shotgun (WGS) entry which is preliminary data.</text>
</comment>
<keyword evidence="1" id="KW-0472">Membrane</keyword>
<feature type="transmembrane region" description="Helical" evidence="1">
    <location>
        <begin position="39"/>
        <end position="60"/>
    </location>
</feature>
<evidence type="ECO:0000256" key="1">
    <source>
        <dbReference type="SAM" id="Phobius"/>
    </source>
</evidence>
<evidence type="ECO:0000313" key="3">
    <source>
        <dbReference type="Proteomes" id="UP000481252"/>
    </source>
</evidence>
<reference evidence="2 3" key="1">
    <citation type="submission" date="2020-02" db="EMBL/GenBank/DDBJ databases">
        <title>Genome sequence of the type strain CGMCC 1.15528 of Mesorhizobium zhangyense.</title>
        <authorList>
            <person name="Gao J."/>
            <person name="Sun J."/>
        </authorList>
    </citation>
    <scope>NUCLEOTIDE SEQUENCE [LARGE SCALE GENOMIC DNA]</scope>
    <source>
        <strain evidence="2 3">CGMCC 1.15528</strain>
    </source>
</reference>
<evidence type="ECO:0008006" key="4">
    <source>
        <dbReference type="Google" id="ProtNLM"/>
    </source>
</evidence>
<name>A0A7C9R8K6_9HYPH</name>
<evidence type="ECO:0000313" key="2">
    <source>
        <dbReference type="EMBL" id="NGN42715.1"/>
    </source>
</evidence>
<dbReference type="AlphaFoldDB" id="A0A7C9R8K6"/>
<keyword evidence="3" id="KW-1185">Reference proteome</keyword>
<sequence>MARLRALAGSGVVHVIFAFVAMGGWAVFANRAYPMPRPLFAGVVQGTLSAVLTLCLKSIIDALSRRFSGSTSLWVPPLIACLATTGILVTVHALSGTPEILQTIAVPLIVSTTYAATYNYSIFRRGDNLGQG</sequence>
<keyword evidence="1" id="KW-0812">Transmembrane</keyword>
<organism evidence="2 3">
    <name type="scientific">Mesorhizobium zhangyense</name>
    <dbReference type="NCBI Taxonomy" id="1776730"/>
    <lineage>
        <taxon>Bacteria</taxon>
        <taxon>Pseudomonadati</taxon>
        <taxon>Pseudomonadota</taxon>
        <taxon>Alphaproteobacteria</taxon>
        <taxon>Hyphomicrobiales</taxon>
        <taxon>Phyllobacteriaceae</taxon>
        <taxon>Mesorhizobium</taxon>
    </lineage>
</organism>
<dbReference type="Proteomes" id="UP000481252">
    <property type="component" value="Unassembled WGS sequence"/>
</dbReference>
<accession>A0A7C9R8K6</accession>
<gene>
    <name evidence="2" type="ORF">G6N74_16730</name>
</gene>